<sequence length="66" mass="7401">MCESIYIFGQELNIRHLTSLLESSALKSVSLKNIVVNNASNSSMNKKEIENFVKSKTNKNVIVEVD</sequence>
<proteinExistence type="predicted"/>
<dbReference type="WBParaSite" id="ES5_v2.g14419.t1">
    <property type="protein sequence ID" value="ES5_v2.g14419.t1"/>
    <property type="gene ID" value="ES5_v2.g14419"/>
</dbReference>
<accession>A0AC34FCX6</accession>
<organism evidence="1 2">
    <name type="scientific">Panagrolaimus sp. ES5</name>
    <dbReference type="NCBI Taxonomy" id="591445"/>
    <lineage>
        <taxon>Eukaryota</taxon>
        <taxon>Metazoa</taxon>
        <taxon>Ecdysozoa</taxon>
        <taxon>Nematoda</taxon>
        <taxon>Chromadorea</taxon>
        <taxon>Rhabditida</taxon>
        <taxon>Tylenchina</taxon>
        <taxon>Panagrolaimomorpha</taxon>
        <taxon>Panagrolaimoidea</taxon>
        <taxon>Panagrolaimidae</taxon>
        <taxon>Panagrolaimus</taxon>
    </lineage>
</organism>
<protein>
    <submittedName>
        <fullName evidence="2">Uncharacterized protein</fullName>
    </submittedName>
</protein>
<dbReference type="Proteomes" id="UP000887579">
    <property type="component" value="Unplaced"/>
</dbReference>
<evidence type="ECO:0000313" key="1">
    <source>
        <dbReference type="Proteomes" id="UP000887579"/>
    </source>
</evidence>
<reference evidence="2" key="1">
    <citation type="submission" date="2022-11" db="UniProtKB">
        <authorList>
            <consortium name="WormBaseParasite"/>
        </authorList>
    </citation>
    <scope>IDENTIFICATION</scope>
</reference>
<name>A0AC34FCX6_9BILA</name>
<evidence type="ECO:0000313" key="2">
    <source>
        <dbReference type="WBParaSite" id="ES5_v2.g14419.t1"/>
    </source>
</evidence>